<evidence type="ECO:0000313" key="16">
    <source>
        <dbReference type="Proteomes" id="UP001501265"/>
    </source>
</evidence>
<evidence type="ECO:0000256" key="6">
    <source>
        <dbReference type="ARBA" id="ARBA00022801"/>
    </source>
</evidence>
<sequence>MEDLKVEGSTRRSPGRTGTGARVGADAGIGTGIGIGIGIGIGGSRALRRTFGVLAVTGICLAGAPVAVADTMEPVRVTGESPSAPAPAPAPASGSGSGSGNVDFGLSATTECVFGGDVIKSTPWSLQRILLDELWEETKGAGVTVAVIDTGVDDSNTQLRGAMASGGKDYVGSTDGTQDIEGHGTRVAGIIAARPLKGGRSGFVGLAPEAKILSYRYTGGEEKQGDSGTMSKAIRDAVAKGAKIINISSDTENKEDNTGLRKAVADAVDAGALIIAAAGNDGAEGTPAETYPASYPGVLAVAASDRNDERAFFSQTGDFVDVAAPGVGMVSTVPEDGQCTADGTSFAAPYVAGVAALLKSKYPDWDAAQIATRIEETAQRPGREPNQYVGWGVVDPVAALSEESTPGTTPKPDPAVAAGSGGVVPMEVTMGESEEERERRAAIYVLGTAMVLVLVIAGSGVAVRDWRTRHATRPGRATR</sequence>
<keyword evidence="3" id="KW-1003">Cell membrane</keyword>
<keyword evidence="5 13" id="KW-0812">Transmembrane</keyword>
<feature type="domain" description="Peptidase S8/S53" evidence="14">
    <location>
        <begin position="140"/>
        <end position="392"/>
    </location>
</feature>
<dbReference type="InterPro" id="IPR023834">
    <property type="entry name" value="T7SS_pept_S8A_mycosin"/>
</dbReference>
<dbReference type="InterPro" id="IPR023828">
    <property type="entry name" value="Peptidase_S8_Ser-AS"/>
</dbReference>
<feature type="region of interest" description="Disordered" evidence="12">
    <location>
        <begin position="402"/>
        <end position="421"/>
    </location>
</feature>
<feature type="active site" description="Charge relay system" evidence="10">
    <location>
        <position position="183"/>
    </location>
</feature>
<dbReference type="EMBL" id="BAABIG010000041">
    <property type="protein sequence ID" value="GAA4807658.1"/>
    <property type="molecule type" value="Genomic_DNA"/>
</dbReference>
<evidence type="ECO:0000256" key="11">
    <source>
        <dbReference type="RuleBase" id="RU003355"/>
    </source>
</evidence>
<dbReference type="GO" id="GO:0006508">
    <property type="term" value="P:proteolysis"/>
    <property type="evidence" value="ECO:0007669"/>
    <property type="project" value="UniProtKB-KW"/>
</dbReference>
<keyword evidence="9 13" id="KW-0472">Membrane</keyword>
<proteinExistence type="inferred from homology"/>
<dbReference type="GO" id="GO:0008233">
    <property type="term" value="F:peptidase activity"/>
    <property type="evidence" value="ECO:0007669"/>
    <property type="project" value="UniProtKB-KW"/>
</dbReference>
<keyword evidence="6 10" id="KW-0378">Hydrolase</keyword>
<comment type="subcellular location">
    <subcellularLocation>
        <location evidence="1">Cell membrane</location>
        <topology evidence="1">Single-pass membrane protein</topology>
    </subcellularLocation>
</comment>
<reference evidence="16" key="1">
    <citation type="journal article" date="2019" name="Int. J. Syst. Evol. Microbiol.">
        <title>The Global Catalogue of Microorganisms (GCM) 10K type strain sequencing project: providing services to taxonomists for standard genome sequencing and annotation.</title>
        <authorList>
            <consortium name="The Broad Institute Genomics Platform"/>
            <consortium name="The Broad Institute Genome Sequencing Center for Infectious Disease"/>
            <person name="Wu L."/>
            <person name="Ma J."/>
        </authorList>
    </citation>
    <scope>NUCLEOTIDE SEQUENCE [LARGE SCALE GENOMIC DNA]</scope>
    <source>
        <strain evidence="16">JCM 18081</strain>
    </source>
</reference>
<evidence type="ECO:0000256" key="7">
    <source>
        <dbReference type="ARBA" id="ARBA00022825"/>
    </source>
</evidence>
<keyword evidence="7 10" id="KW-0720">Serine protease</keyword>
<feature type="region of interest" description="Disordered" evidence="12">
    <location>
        <begin position="77"/>
        <end position="99"/>
    </location>
</feature>
<comment type="similarity">
    <text evidence="2 10 11">Belongs to the peptidase S8 family.</text>
</comment>
<feature type="transmembrane region" description="Helical" evidence="13">
    <location>
        <begin position="441"/>
        <end position="463"/>
    </location>
</feature>
<accession>A0ABP9CC18</accession>
<evidence type="ECO:0000256" key="13">
    <source>
        <dbReference type="SAM" id="Phobius"/>
    </source>
</evidence>
<dbReference type="InterPro" id="IPR015500">
    <property type="entry name" value="Peptidase_S8_subtilisin-rel"/>
</dbReference>
<dbReference type="InterPro" id="IPR050131">
    <property type="entry name" value="Peptidase_S8_subtilisin-like"/>
</dbReference>
<feature type="region of interest" description="Disordered" evidence="12">
    <location>
        <begin position="1"/>
        <end position="23"/>
    </location>
</feature>
<dbReference type="PROSITE" id="PS51892">
    <property type="entry name" value="SUBTILASE"/>
    <property type="match status" value="1"/>
</dbReference>
<dbReference type="InterPro" id="IPR022398">
    <property type="entry name" value="Peptidase_S8_His-AS"/>
</dbReference>
<feature type="compositionally biased region" description="Basic and acidic residues" evidence="12">
    <location>
        <begin position="1"/>
        <end position="10"/>
    </location>
</feature>
<feature type="active site" description="Charge relay system" evidence="10">
    <location>
        <position position="345"/>
    </location>
</feature>
<comment type="caution">
    <text evidence="15">The sequence shown here is derived from an EMBL/GenBank/DDBJ whole genome shotgun (WGS) entry which is preliminary data.</text>
</comment>
<dbReference type="PANTHER" id="PTHR43806">
    <property type="entry name" value="PEPTIDASE S8"/>
    <property type="match status" value="1"/>
</dbReference>
<keyword evidence="8 13" id="KW-1133">Transmembrane helix</keyword>
<dbReference type="Gene3D" id="3.40.50.200">
    <property type="entry name" value="Peptidase S8/S53 domain"/>
    <property type="match status" value="1"/>
</dbReference>
<evidence type="ECO:0000259" key="14">
    <source>
        <dbReference type="Pfam" id="PF00082"/>
    </source>
</evidence>
<evidence type="ECO:0000256" key="2">
    <source>
        <dbReference type="ARBA" id="ARBA00011073"/>
    </source>
</evidence>
<keyword evidence="4 10" id="KW-0645">Protease</keyword>
<dbReference type="SUPFAM" id="SSF52743">
    <property type="entry name" value="Subtilisin-like"/>
    <property type="match status" value="1"/>
</dbReference>
<dbReference type="InterPro" id="IPR036852">
    <property type="entry name" value="Peptidase_S8/S53_dom_sf"/>
</dbReference>
<organism evidence="15 16">
    <name type="scientific">Streptomyces ziwulingensis</name>
    <dbReference type="NCBI Taxonomy" id="1045501"/>
    <lineage>
        <taxon>Bacteria</taxon>
        <taxon>Bacillati</taxon>
        <taxon>Actinomycetota</taxon>
        <taxon>Actinomycetes</taxon>
        <taxon>Kitasatosporales</taxon>
        <taxon>Streptomycetaceae</taxon>
        <taxon>Streptomyces</taxon>
    </lineage>
</organism>
<feature type="active site" description="Charge relay system" evidence="10">
    <location>
        <position position="149"/>
    </location>
</feature>
<evidence type="ECO:0000256" key="1">
    <source>
        <dbReference type="ARBA" id="ARBA00004162"/>
    </source>
</evidence>
<dbReference type="InterPro" id="IPR023827">
    <property type="entry name" value="Peptidase_S8_Asp-AS"/>
</dbReference>
<dbReference type="InterPro" id="IPR000209">
    <property type="entry name" value="Peptidase_S8/S53_dom"/>
</dbReference>
<gene>
    <name evidence="15" type="primary">mycP_2</name>
    <name evidence="15" type="ORF">GCM10023220_42440</name>
</gene>
<evidence type="ECO:0000313" key="15">
    <source>
        <dbReference type="EMBL" id="GAA4807658.1"/>
    </source>
</evidence>
<evidence type="ECO:0000256" key="10">
    <source>
        <dbReference type="PROSITE-ProRule" id="PRU01240"/>
    </source>
</evidence>
<name>A0ABP9CC18_9ACTN</name>
<protein>
    <submittedName>
        <fullName evidence="15">Type VII secretion-associated serine protease mycosin</fullName>
    </submittedName>
</protein>
<dbReference type="PROSITE" id="PS00136">
    <property type="entry name" value="SUBTILASE_ASP"/>
    <property type="match status" value="1"/>
</dbReference>
<dbReference type="PANTHER" id="PTHR43806:SF11">
    <property type="entry name" value="CEREVISIN-RELATED"/>
    <property type="match status" value="1"/>
</dbReference>
<dbReference type="Pfam" id="PF00082">
    <property type="entry name" value="Peptidase_S8"/>
    <property type="match status" value="1"/>
</dbReference>
<evidence type="ECO:0000256" key="12">
    <source>
        <dbReference type="SAM" id="MobiDB-lite"/>
    </source>
</evidence>
<evidence type="ECO:0000256" key="8">
    <source>
        <dbReference type="ARBA" id="ARBA00022989"/>
    </source>
</evidence>
<dbReference type="PROSITE" id="PS00137">
    <property type="entry name" value="SUBTILASE_HIS"/>
    <property type="match status" value="1"/>
</dbReference>
<dbReference type="NCBIfam" id="TIGR03921">
    <property type="entry name" value="T7SS_mycosin"/>
    <property type="match status" value="1"/>
</dbReference>
<dbReference type="Proteomes" id="UP001501265">
    <property type="component" value="Unassembled WGS sequence"/>
</dbReference>
<evidence type="ECO:0000256" key="9">
    <source>
        <dbReference type="ARBA" id="ARBA00023136"/>
    </source>
</evidence>
<dbReference type="PRINTS" id="PR00723">
    <property type="entry name" value="SUBTILISIN"/>
</dbReference>
<keyword evidence="16" id="KW-1185">Reference proteome</keyword>
<dbReference type="PROSITE" id="PS00138">
    <property type="entry name" value="SUBTILASE_SER"/>
    <property type="match status" value="1"/>
</dbReference>
<evidence type="ECO:0000256" key="5">
    <source>
        <dbReference type="ARBA" id="ARBA00022692"/>
    </source>
</evidence>
<evidence type="ECO:0000256" key="4">
    <source>
        <dbReference type="ARBA" id="ARBA00022670"/>
    </source>
</evidence>
<evidence type="ECO:0000256" key="3">
    <source>
        <dbReference type="ARBA" id="ARBA00022475"/>
    </source>
</evidence>